<evidence type="ECO:0000313" key="1">
    <source>
        <dbReference type="EMBL" id="EIW74665.1"/>
    </source>
</evidence>
<dbReference type="RefSeq" id="XP_007775262.1">
    <property type="nucleotide sequence ID" value="XM_007777072.1"/>
</dbReference>
<dbReference type="AlphaFoldDB" id="R7SFL9"/>
<organism evidence="1 2">
    <name type="scientific">Coniophora puteana (strain RWD-64-598)</name>
    <name type="common">Brown rot fungus</name>
    <dbReference type="NCBI Taxonomy" id="741705"/>
    <lineage>
        <taxon>Eukaryota</taxon>
        <taxon>Fungi</taxon>
        <taxon>Dikarya</taxon>
        <taxon>Basidiomycota</taxon>
        <taxon>Agaricomycotina</taxon>
        <taxon>Agaricomycetes</taxon>
        <taxon>Agaricomycetidae</taxon>
        <taxon>Boletales</taxon>
        <taxon>Coniophorineae</taxon>
        <taxon>Coniophoraceae</taxon>
        <taxon>Coniophora</taxon>
    </lineage>
</organism>
<evidence type="ECO:0000313" key="2">
    <source>
        <dbReference type="Proteomes" id="UP000053558"/>
    </source>
</evidence>
<proteinExistence type="predicted"/>
<gene>
    <name evidence="1" type="ORF">CONPUDRAFT_77938</name>
</gene>
<name>R7SFL9_CONPW</name>
<sequence length="316" mass="35261">MSAQLQALAQQPILDTAHLDTNSLLWVLRNSAAHTAKVYVSANTTTAFTSQEGNPHRILQATRNIVLSHDPVDDEIFDSNYLPMLDFLNSVTMRPHHLAIHVPHRNGEHSPVDQLVKVITLSVDHDVLKRLEIREYPDEELDVYLDEDGALTRSTLNDLVCFRSLESLKVDTRRLAGFDDGSFPQLLVAWPQLTELQLNANAGWGTIRCAPKLTPKGLAVLLRNAPKLRSLAVAIDGERIADVTQPWPKSDHPLEALNLLDSVCPMDPIRQRMLAELLRGVAPRARLLEAYNGELTVLYEGPEQGAAWQQVFQLMG</sequence>
<dbReference type="EMBL" id="JH711591">
    <property type="protein sequence ID" value="EIW74665.1"/>
    <property type="molecule type" value="Genomic_DNA"/>
</dbReference>
<accession>R7SFL9</accession>
<evidence type="ECO:0008006" key="3">
    <source>
        <dbReference type="Google" id="ProtNLM"/>
    </source>
</evidence>
<dbReference type="KEGG" id="cput:CONPUDRAFT_77938"/>
<protein>
    <recommendedName>
        <fullName evidence="3">RNI-like protein</fullName>
    </recommendedName>
</protein>
<dbReference type="Proteomes" id="UP000053558">
    <property type="component" value="Unassembled WGS sequence"/>
</dbReference>
<dbReference type="InterPro" id="IPR032675">
    <property type="entry name" value="LRR_dom_sf"/>
</dbReference>
<dbReference type="GeneID" id="19209681"/>
<dbReference type="Gene3D" id="3.80.10.10">
    <property type="entry name" value="Ribonuclease Inhibitor"/>
    <property type="match status" value="1"/>
</dbReference>
<keyword evidence="2" id="KW-1185">Reference proteome</keyword>
<reference evidence="2" key="1">
    <citation type="journal article" date="2012" name="Science">
        <title>The Paleozoic origin of enzymatic lignin decomposition reconstructed from 31 fungal genomes.</title>
        <authorList>
            <person name="Floudas D."/>
            <person name="Binder M."/>
            <person name="Riley R."/>
            <person name="Barry K."/>
            <person name="Blanchette R.A."/>
            <person name="Henrissat B."/>
            <person name="Martinez A.T."/>
            <person name="Otillar R."/>
            <person name="Spatafora J.W."/>
            <person name="Yadav J.S."/>
            <person name="Aerts A."/>
            <person name="Benoit I."/>
            <person name="Boyd A."/>
            <person name="Carlson A."/>
            <person name="Copeland A."/>
            <person name="Coutinho P.M."/>
            <person name="de Vries R.P."/>
            <person name="Ferreira P."/>
            <person name="Findley K."/>
            <person name="Foster B."/>
            <person name="Gaskell J."/>
            <person name="Glotzer D."/>
            <person name="Gorecki P."/>
            <person name="Heitman J."/>
            <person name="Hesse C."/>
            <person name="Hori C."/>
            <person name="Igarashi K."/>
            <person name="Jurgens J.A."/>
            <person name="Kallen N."/>
            <person name="Kersten P."/>
            <person name="Kohler A."/>
            <person name="Kuees U."/>
            <person name="Kumar T.K.A."/>
            <person name="Kuo A."/>
            <person name="LaButti K."/>
            <person name="Larrondo L.F."/>
            <person name="Lindquist E."/>
            <person name="Ling A."/>
            <person name="Lombard V."/>
            <person name="Lucas S."/>
            <person name="Lundell T."/>
            <person name="Martin R."/>
            <person name="McLaughlin D.J."/>
            <person name="Morgenstern I."/>
            <person name="Morin E."/>
            <person name="Murat C."/>
            <person name="Nagy L.G."/>
            <person name="Nolan M."/>
            <person name="Ohm R.A."/>
            <person name="Patyshakuliyeva A."/>
            <person name="Rokas A."/>
            <person name="Ruiz-Duenas F.J."/>
            <person name="Sabat G."/>
            <person name="Salamov A."/>
            <person name="Samejima M."/>
            <person name="Schmutz J."/>
            <person name="Slot J.C."/>
            <person name="St John F."/>
            <person name="Stenlid J."/>
            <person name="Sun H."/>
            <person name="Sun S."/>
            <person name="Syed K."/>
            <person name="Tsang A."/>
            <person name="Wiebenga A."/>
            <person name="Young D."/>
            <person name="Pisabarro A."/>
            <person name="Eastwood D.C."/>
            <person name="Martin F."/>
            <person name="Cullen D."/>
            <person name="Grigoriev I.V."/>
            <person name="Hibbett D.S."/>
        </authorList>
    </citation>
    <scope>NUCLEOTIDE SEQUENCE [LARGE SCALE GENOMIC DNA]</scope>
    <source>
        <strain evidence="2">RWD-64-598 SS2</strain>
    </source>
</reference>